<dbReference type="EMBL" id="JASWJB010000155">
    <property type="protein sequence ID" value="KAK2594793.1"/>
    <property type="molecule type" value="Genomic_DNA"/>
</dbReference>
<comment type="caution">
    <text evidence="2">The sequence shown here is derived from an EMBL/GenBank/DDBJ whole genome shotgun (WGS) entry which is preliminary data.</text>
</comment>
<feature type="compositionally biased region" description="Basic residues" evidence="1">
    <location>
        <begin position="507"/>
        <end position="517"/>
    </location>
</feature>
<protein>
    <recommendedName>
        <fullName evidence="4">Myb-like DNA-binding domain protein</fullName>
    </recommendedName>
</protein>
<dbReference type="SMART" id="SM00384">
    <property type="entry name" value="AT_hook"/>
    <property type="match status" value="3"/>
</dbReference>
<feature type="compositionally biased region" description="Polar residues" evidence="1">
    <location>
        <begin position="397"/>
        <end position="411"/>
    </location>
</feature>
<feature type="region of interest" description="Disordered" evidence="1">
    <location>
        <begin position="330"/>
        <end position="452"/>
    </location>
</feature>
<feature type="compositionally biased region" description="Polar residues" evidence="1">
    <location>
        <begin position="424"/>
        <end position="443"/>
    </location>
</feature>
<keyword evidence="3" id="KW-1185">Reference proteome</keyword>
<dbReference type="Proteomes" id="UP001251528">
    <property type="component" value="Unassembled WGS sequence"/>
</dbReference>
<feature type="compositionally biased region" description="Low complexity" evidence="1">
    <location>
        <begin position="1304"/>
        <end position="1317"/>
    </location>
</feature>
<feature type="compositionally biased region" description="Polar residues" evidence="1">
    <location>
        <begin position="1378"/>
        <end position="1388"/>
    </location>
</feature>
<feature type="compositionally biased region" description="Low complexity" evidence="1">
    <location>
        <begin position="1351"/>
        <end position="1364"/>
    </location>
</feature>
<dbReference type="PANTHER" id="PTHR15992">
    <property type="entry name" value="HOLLIDAY JUNCTION RECOGNITION PROTEIN"/>
    <property type="match status" value="1"/>
</dbReference>
<reference evidence="2" key="1">
    <citation type="submission" date="2023-06" db="EMBL/GenBank/DDBJ databases">
        <title>Conoideocrella luteorostrata (Hypocreales: Clavicipitaceae), a potential biocontrol fungus for elongate hemlock scale in United States Christmas tree production areas.</title>
        <authorList>
            <person name="Barrett H."/>
            <person name="Lovett B."/>
            <person name="Macias A.M."/>
            <person name="Stajich J.E."/>
            <person name="Kasson M.T."/>
        </authorList>
    </citation>
    <scope>NUCLEOTIDE SEQUENCE</scope>
    <source>
        <strain evidence="2">ARSEF 14590</strain>
    </source>
</reference>
<evidence type="ECO:0000313" key="3">
    <source>
        <dbReference type="Proteomes" id="UP001251528"/>
    </source>
</evidence>
<feature type="compositionally biased region" description="Basic and acidic residues" evidence="1">
    <location>
        <begin position="1389"/>
        <end position="1406"/>
    </location>
</feature>
<feature type="region of interest" description="Disordered" evidence="1">
    <location>
        <begin position="296"/>
        <end position="317"/>
    </location>
</feature>
<dbReference type="InterPro" id="IPR018465">
    <property type="entry name" value="Scm3/HJURP"/>
</dbReference>
<evidence type="ECO:0000313" key="2">
    <source>
        <dbReference type="EMBL" id="KAK2594793.1"/>
    </source>
</evidence>
<feature type="region of interest" description="Disordered" evidence="1">
    <location>
        <begin position="724"/>
        <end position="781"/>
    </location>
</feature>
<feature type="compositionally biased region" description="Acidic residues" evidence="1">
    <location>
        <begin position="19"/>
        <end position="37"/>
    </location>
</feature>
<dbReference type="GO" id="GO:0003677">
    <property type="term" value="F:DNA binding"/>
    <property type="evidence" value="ECO:0007669"/>
    <property type="project" value="InterPro"/>
</dbReference>
<dbReference type="Pfam" id="PF10384">
    <property type="entry name" value="Scm3"/>
    <property type="match status" value="1"/>
</dbReference>
<sequence length="1456" mass="159749">MEPPVKRRRLGESLHGSGDEEQFEDEEWEEYDGDNDTGDAPQEHREGSVAQDDGYQLAIEKAYADNRFRATMSRIFEKYGRDFEGIGDEIDLSTGQIVVNNGHIENMRNEVDIGIPHNGGDADADEDDDEDGDEDEDGVGEDDGLLLEDLTDNEAGEAHSLELLDDNNDDAESADEAHPWVSDTEYDRPPDYMKLQGPYPDPETLDLIPGYSHREMAEEGPSLISGLYDGGGLRYAQPLGSFGTSPFALGPWEMLHQVEETYETPKQDGLSSMWTSDYRFKDNQSDQRPSAMAQLGLAGGSRPRANKLKGLPSTEIRDAENVRMEDYAGESANLFEQHPEKASAFSVEYDQQYESGTAGSGHAPQSTAHKGKTPAGLATEDSDTVEDSVFSVEEIEASSQTGDESCKQKSGQIAEPSNRVIPDSQDTCPSQENDTIQPSTETARVSAHKPSQRDFDLACMLSDDESPLFTLPVDATNHSHHGKSHGQSSKPRTVGIPEVDSDGSAVRRGRGRPRKHPRPDTYGQKLPAAAAKKTKPPHTQTPNLNLLTSSATVGNGNAPWHNEGPWPNLLSIGPPTSTTASRAEPVSWKTQLSARPIPSGNIPSTTTAASRPEAAPGHGVKRKRGRPRKYPLPEPTQQHAHQSANSPSQQQPMQYPAHQMFGHPYFYSPFQQAFQPQLYQHPFQALMQQPVFQQPMLPFAQQFAYQSLQNPFFQQPVVQFQPHISHQRVQQQNTQQTTQPNPPAPEPEGAPQQPVKRKRGRPRKYPVGYKRSRRKVHMPGLQNSMTAILSGHPNRTPVSEDAWYGVARRLAQDISSLQGGYMFSNGFQIQTQPYPPSRKQPRTSPKKQFVADSSESESESEDEDELDPYETTRITEVLESNNEEASPVQTITQTVQTDNDESADILDISMSNDGDGGDDAGFTIIESPGDVAKTVQPTPSPPSPPTSIRGSSPVSTKGRQSVTPTPVRTTSSRTPTPLQSLKPPTPISHKSDEFDLPSSPVPPKEHIYTSAESTRGLDEGCQEPIVEMRIVAGLSQDTTEAQLQDHEDLPKPTGFATQIPDKTQDPPEQKESTEQRREPLQEASTASLTVPVAPMELSTAASSSAGSPSPTKSKTAPIVISQQLPDERSSTSSTDRTDMIIPDQPKVSRSFTPDLESRCPSPSLFVSSPARTRPQTPDEPEPNTTVVNAPQEPLAIRSPMVPRSADRCTPVFVDTLRSKLPIVKEPIVKEKRTMREIKAAIIAPRYKAPEPKPTPLNPPVLKSTSTKPILGRSIEKDAPVEPSASSERKTPKSPVKESLWPGTSKPSTMSSSHQSSVVKDKKRSKSRRSLISLISGDASNKEVGDDLDELSSPVTSKSSSSKPTQPFDSSKIARDTTRNIWKSSPQTTDEPKKSGREKKEEKEKEKKSKKKKEKKRRHIDGYTSRNAASAASEGGIDKECGVGGYTCNRDFCFTCL</sequence>
<dbReference type="InterPro" id="IPR017956">
    <property type="entry name" value="AT_hook_DNA-bd_motif"/>
</dbReference>
<feature type="compositionally biased region" description="Basic and acidic residues" evidence="1">
    <location>
        <begin position="1062"/>
        <end position="1080"/>
    </location>
</feature>
<feature type="region of interest" description="Disordered" evidence="1">
    <location>
        <begin position="468"/>
        <end position="654"/>
    </location>
</feature>
<evidence type="ECO:0008006" key="4">
    <source>
        <dbReference type="Google" id="ProtNLM"/>
    </source>
</evidence>
<dbReference type="GO" id="GO:0005634">
    <property type="term" value="C:nucleus"/>
    <property type="evidence" value="ECO:0007669"/>
    <property type="project" value="InterPro"/>
</dbReference>
<gene>
    <name evidence="2" type="ORF">QQS21_007480</name>
</gene>
<feature type="compositionally biased region" description="Polar residues" evidence="1">
    <location>
        <begin position="1164"/>
        <end position="1175"/>
    </location>
</feature>
<feature type="compositionally biased region" description="Acidic residues" evidence="1">
    <location>
        <begin position="164"/>
        <end position="174"/>
    </location>
</feature>
<dbReference type="PRINTS" id="PR00929">
    <property type="entry name" value="ATHOOK"/>
</dbReference>
<feature type="compositionally biased region" description="Polar residues" evidence="1">
    <location>
        <begin position="872"/>
        <end position="897"/>
    </location>
</feature>
<feature type="region of interest" description="Disordered" evidence="1">
    <location>
        <begin position="1"/>
        <end position="54"/>
    </location>
</feature>
<dbReference type="GO" id="GO:0046982">
    <property type="term" value="F:protein heterodimerization activity"/>
    <property type="evidence" value="ECO:0007669"/>
    <property type="project" value="InterPro"/>
</dbReference>
<feature type="compositionally biased region" description="Polar residues" evidence="1">
    <location>
        <begin position="635"/>
        <end position="653"/>
    </location>
</feature>
<dbReference type="GO" id="GO:0042393">
    <property type="term" value="F:histone binding"/>
    <property type="evidence" value="ECO:0007669"/>
    <property type="project" value="InterPro"/>
</dbReference>
<dbReference type="Gene3D" id="1.10.20.10">
    <property type="entry name" value="Histone, subunit A"/>
    <property type="match status" value="1"/>
</dbReference>
<feature type="compositionally biased region" description="Low complexity" evidence="1">
    <location>
        <begin position="960"/>
        <end position="981"/>
    </location>
</feature>
<accession>A0AAJ0FXB9</accession>
<feature type="region of interest" description="Disordered" evidence="1">
    <location>
        <begin position="827"/>
        <end position="1204"/>
    </location>
</feature>
<feature type="compositionally biased region" description="Low complexity" evidence="1">
    <location>
        <begin position="525"/>
        <end position="542"/>
    </location>
</feature>
<feature type="region of interest" description="Disordered" evidence="1">
    <location>
        <begin position="164"/>
        <end position="190"/>
    </location>
</feature>
<feature type="compositionally biased region" description="Low complexity" evidence="1">
    <location>
        <begin position="1098"/>
        <end position="1115"/>
    </location>
</feature>
<feature type="region of interest" description="Disordered" evidence="1">
    <location>
        <begin position="1241"/>
        <end position="1436"/>
    </location>
</feature>
<feature type="compositionally biased region" description="Polar residues" evidence="1">
    <location>
        <begin position="352"/>
        <end position="368"/>
    </location>
</feature>
<feature type="compositionally biased region" description="Basic residues" evidence="1">
    <location>
        <begin position="1407"/>
        <end position="1418"/>
    </location>
</feature>
<dbReference type="PANTHER" id="PTHR15992:SF5">
    <property type="entry name" value="HOLLIDAY JUNCTION RECOGNITION PROTEIN"/>
    <property type="match status" value="1"/>
</dbReference>
<organism evidence="2 3">
    <name type="scientific">Conoideocrella luteorostrata</name>
    <dbReference type="NCBI Taxonomy" id="1105319"/>
    <lineage>
        <taxon>Eukaryota</taxon>
        <taxon>Fungi</taxon>
        <taxon>Dikarya</taxon>
        <taxon>Ascomycota</taxon>
        <taxon>Pezizomycotina</taxon>
        <taxon>Sordariomycetes</taxon>
        <taxon>Hypocreomycetidae</taxon>
        <taxon>Hypocreales</taxon>
        <taxon>Clavicipitaceae</taxon>
        <taxon>Conoideocrella</taxon>
    </lineage>
</organism>
<feature type="compositionally biased region" description="Polar residues" evidence="1">
    <location>
        <begin position="543"/>
        <end position="555"/>
    </location>
</feature>
<name>A0AAJ0FXB9_9HYPO</name>
<feature type="compositionally biased region" description="Acidic residues" evidence="1">
    <location>
        <begin position="854"/>
        <end position="868"/>
    </location>
</feature>
<feature type="region of interest" description="Disordered" evidence="1">
    <location>
        <begin position="111"/>
        <end position="144"/>
    </location>
</feature>
<dbReference type="InterPro" id="IPR009072">
    <property type="entry name" value="Histone-fold"/>
</dbReference>
<proteinExistence type="predicted"/>
<feature type="compositionally biased region" description="Low complexity" evidence="1">
    <location>
        <begin position="730"/>
        <end position="739"/>
    </location>
</feature>
<feature type="compositionally biased region" description="Acidic residues" evidence="1">
    <location>
        <begin position="122"/>
        <end position="144"/>
    </location>
</feature>
<feature type="compositionally biased region" description="Basic residues" evidence="1">
    <location>
        <begin position="755"/>
        <end position="777"/>
    </location>
</feature>
<evidence type="ECO:0000256" key="1">
    <source>
        <dbReference type="SAM" id="MobiDB-lite"/>
    </source>
</evidence>
<feature type="compositionally biased region" description="Basic residues" evidence="1">
    <location>
        <begin position="619"/>
        <end position="629"/>
    </location>
</feature>